<evidence type="ECO:0000256" key="3">
    <source>
        <dbReference type="ARBA" id="ARBA00022525"/>
    </source>
</evidence>
<gene>
    <name evidence="7" type="ORF">PLXY2_LOCUS6465</name>
</gene>
<feature type="signal peptide" evidence="6">
    <location>
        <begin position="1"/>
        <end position="19"/>
    </location>
</feature>
<evidence type="ECO:0000313" key="8">
    <source>
        <dbReference type="Proteomes" id="UP000653454"/>
    </source>
</evidence>
<keyword evidence="8" id="KW-1185">Reference proteome</keyword>
<evidence type="ECO:0000256" key="1">
    <source>
        <dbReference type="ARBA" id="ARBA00004613"/>
    </source>
</evidence>
<comment type="similarity">
    <text evidence="2">Belongs to the GILT family.</text>
</comment>
<dbReference type="Pfam" id="PF03227">
    <property type="entry name" value="GILT"/>
    <property type="match status" value="2"/>
</dbReference>
<evidence type="ECO:0000256" key="2">
    <source>
        <dbReference type="ARBA" id="ARBA00005679"/>
    </source>
</evidence>
<dbReference type="GO" id="GO:0005576">
    <property type="term" value="C:extracellular region"/>
    <property type="evidence" value="ECO:0007669"/>
    <property type="project" value="UniProtKB-SubCell"/>
</dbReference>
<dbReference type="Proteomes" id="UP000653454">
    <property type="component" value="Unassembled WGS sequence"/>
</dbReference>
<evidence type="ECO:0000256" key="6">
    <source>
        <dbReference type="SAM" id="SignalP"/>
    </source>
</evidence>
<keyword evidence="4 6" id="KW-0732">Signal</keyword>
<keyword evidence="5" id="KW-0325">Glycoprotein</keyword>
<dbReference type="AlphaFoldDB" id="A0A8S4ES11"/>
<organism evidence="7 8">
    <name type="scientific">Plutella xylostella</name>
    <name type="common">Diamondback moth</name>
    <name type="synonym">Plutella maculipennis</name>
    <dbReference type="NCBI Taxonomy" id="51655"/>
    <lineage>
        <taxon>Eukaryota</taxon>
        <taxon>Metazoa</taxon>
        <taxon>Ecdysozoa</taxon>
        <taxon>Arthropoda</taxon>
        <taxon>Hexapoda</taxon>
        <taxon>Insecta</taxon>
        <taxon>Pterygota</taxon>
        <taxon>Neoptera</taxon>
        <taxon>Endopterygota</taxon>
        <taxon>Lepidoptera</taxon>
        <taxon>Glossata</taxon>
        <taxon>Ditrysia</taxon>
        <taxon>Yponomeutoidea</taxon>
        <taxon>Plutellidae</taxon>
        <taxon>Plutella</taxon>
    </lineage>
</organism>
<dbReference type="InterPro" id="IPR004911">
    <property type="entry name" value="Interferon-induced_GILT"/>
</dbReference>
<dbReference type="EMBL" id="CAJHNJ030000020">
    <property type="protein sequence ID" value="CAG9117768.1"/>
    <property type="molecule type" value="Genomic_DNA"/>
</dbReference>
<keyword evidence="3" id="KW-0964">Secreted</keyword>
<proteinExistence type="inferred from homology"/>
<sequence>MSNLAIYLFVIKLILSLDAAPQVLDQLQNGLDYYSYEGLEDETEKVSIKIYYECLCPDCRRFDSEQLVPVMRRLTDHLDIQTFPYGNAKTEEHDGKPTFTCQHGPAECYGNKLHACALDLLRNHTQALLVNACMMDPSQTGRGSDDQALDVVSTECIYGYMLLRNHSQALLVNACMMDPSQAGRGSDDQALDVVSAECYGYRLLDLLRNHSQALLVNACMMDPSQAGRGSDDTALDVALLVNACMMDPSQASRGSDEQALDVALLVNACMMDPSQAGRGSDDQALDVALLVNACMMDPSQAGRGSDDQALDMVSVECYGSDDQALDVCGKAMGFDTAPIKHCATSDRGTQLLEHYGEESGKVGYDYVPYVLINDQVLDPDCSDLLKVVCDAFVAPPRECRAYARELLERGGSGGGGYARYVVHKEGNMENFTNNISVASSSVVEIKVYYETLCPGSIQFFRNQLKPIAERLSEHVKIHLIPFGFAEIKHGALECFGNKLHACAAEALRGIAQAQTVTGEALHDDAQAKVVRGDAQAVLYAACLMDATGYRPSWHDQARAFQQCNTHMQLSQAQRSRIFACAAGRHGSSLLLSHAGDTRRLGPPYLPYVLVDGAPSEPYLLASICSKLQPKPDACWQHL</sequence>
<accession>A0A8S4ES11</accession>
<evidence type="ECO:0000313" key="7">
    <source>
        <dbReference type="EMBL" id="CAG9117768.1"/>
    </source>
</evidence>
<reference evidence="7" key="1">
    <citation type="submission" date="2020-11" db="EMBL/GenBank/DDBJ databases">
        <authorList>
            <person name="Whiteford S."/>
        </authorList>
    </citation>
    <scope>NUCLEOTIDE SEQUENCE</scope>
</reference>
<feature type="chain" id="PRO_5035738442" evidence="6">
    <location>
        <begin position="20"/>
        <end position="638"/>
    </location>
</feature>
<comment type="subcellular location">
    <subcellularLocation>
        <location evidence="1">Secreted</location>
    </subcellularLocation>
</comment>
<protein>
    <submittedName>
        <fullName evidence="7">(diamondback moth) hypothetical protein</fullName>
    </submittedName>
</protein>
<name>A0A8S4ES11_PLUXY</name>
<comment type="caution">
    <text evidence="7">The sequence shown here is derived from an EMBL/GenBank/DDBJ whole genome shotgun (WGS) entry which is preliminary data.</text>
</comment>
<evidence type="ECO:0000256" key="4">
    <source>
        <dbReference type="ARBA" id="ARBA00022729"/>
    </source>
</evidence>
<dbReference type="PANTHER" id="PTHR13234">
    <property type="entry name" value="GAMMA-INTERFERON INDUCIBLE LYSOSOMAL THIOL REDUCTASE GILT"/>
    <property type="match status" value="1"/>
</dbReference>
<dbReference type="PANTHER" id="PTHR13234:SF8">
    <property type="entry name" value="GAMMA-INTERFERON-INDUCIBLE LYSOSOMAL THIOL REDUCTASE"/>
    <property type="match status" value="1"/>
</dbReference>
<dbReference type="GO" id="GO:0016671">
    <property type="term" value="F:oxidoreductase activity, acting on a sulfur group of donors, disulfide as acceptor"/>
    <property type="evidence" value="ECO:0007669"/>
    <property type="project" value="InterPro"/>
</dbReference>
<evidence type="ECO:0000256" key="5">
    <source>
        <dbReference type="ARBA" id="ARBA00023180"/>
    </source>
</evidence>